<dbReference type="SUPFAM" id="SSF55120">
    <property type="entry name" value="Pseudouridine synthase"/>
    <property type="match status" value="1"/>
</dbReference>
<dbReference type="PANTHER" id="PTHR13326:SF21">
    <property type="entry name" value="PSEUDOURIDYLATE SYNTHASE PUS7L"/>
    <property type="match status" value="1"/>
</dbReference>
<dbReference type="GO" id="GO:0009982">
    <property type="term" value="F:pseudouridine synthase activity"/>
    <property type="evidence" value="ECO:0007669"/>
    <property type="project" value="InterPro"/>
</dbReference>
<organism evidence="5 6">
    <name type="scientific">candidate division WOR-3 bacterium</name>
    <dbReference type="NCBI Taxonomy" id="2052148"/>
    <lineage>
        <taxon>Bacteria</taxon>
        <taxon>Bacteria division WOR-3</taxon>
    </lineage>
</organism>
<dbReference type="GO" id="GO:0008033">
    <property type="term" value="P:tRNA processing"/>
    <property type="evidence" value="ECO:0007669"/>
    <property type="project" value="UniProtKB-KW"/>
</dbReference>
<evidence type="ECO:0000256" key="1">
    <source>
        <dbReference type="ARBA" id="ARBA00007953"/>
    </source>
</evidence>
<dbReference type="AlphaFoldDB" id="A0A938BP73"/>
<dbReference type="InterPro" id="IPR020119">
    <property type="entry name" value="PsdUridine_synth_TruD_CS"/>
</dbReference>
<dbReference type="InterPro" id="IPR042214">
    <property type="entry name" value="TruD_catalytic"/>
</dbReference>
<proteinExistence type="inferred from homology"/>
<dbReference type="PROSITE" id="PS50984">
    <property type="entry name" value="TRUD"/>
    <property type="match status" value="1"/>
</dbReference>
<dbReference type="PANTHER" id="PTHR13326">
    <property type="entry name" value="TRNA PSEUDOURIDINE SYNTHASE D"/>
    <property type="match status" value="1"/>
</dbReference>
<dbReference type="PIRSF" id="PIRSF037016">
    <property type="entry name" value="Pseudouridin_synth_euk_prd"/>
    <property type="match status" value="1"/>
</dbReference>
<accession>A0A938BP73</accession>
<keyword evidence="3" id="KW-0413">Isomerase</keyword>
<dbReference type="Pfam" id="PF01142">
    <property type="entry name" value="TruD"/>
    <property type="match status" value="1"/>
</dbReference>
<dbReference type="Gene3D" id="3.30.2350.20">
    <property type="entry name" value="TruD, catalytic domain"/>
    <property type="match status" value="2"/>
</dbReference>
<dbReference type="PROSITE" id="PS01268">
    <property type="entry name" value="UPF0024"/>
    <property type="match status" value="1"/>
</dbReference>
<dbReference type="Proteomes" id="UP000779900">
    <property type="component" value="Unassembled WGS sequence"/>
</dbReference>
<keyword evidence="2" id="KW-0819">tRNA processing</keyword>
<evidence type="ECO:0000259" key="4">
    <source>
        <dbReference type="PROSITE" id="PS50984"/>
    </source>
</evidence>
<gene>
    <name evidence="5" type="primary">truD</name>
    <name evidence="5" type="ORF">FJY68_03480</name>
</gene>
<dbReference type="InterPro" id="IPR020592">
    <property type="entry name" value="Ribosomal_bS16_CS"/>
</dbReference>
<dbReference type="GO" id="GO:0140098">
    <property type="term" value="F:catalytic activity, acting on RNA"/>
    <property type="evidence" value="ECO:0007669"/>
    <property type="project" value="UniProtKB-ARBA"/>
</dbReference>
<dbReference type="GO" id="GO:0005840">
    <property type="term" value="C:ribosome"/>
    <property type="evidence" value="ECO:0007669"/>
    <property type="project" value="InterPro"/>
</dbReference>
<evidence type="ECO:0000256" key="2">
    <source>
        <dbReference type="ARBA" id="ARBA00022694"/>
    </source>
</evidence>
<comment type="caution">
    <text evidence="5">The sequence shown here is derived from an EMBL/GenBank/DDBJ whole genome shotgun (WGS) entry which is preliminary data.</text>
</comment>
<sequence length="384" mass="43627">MKLKARPEDFRVEERLRLRLKRAGAHSVYRLEKRFWNTLDVITHLEQRHGLRKLSRAGLKDRYALSVQYLSLPGRGPKQVVEKNYTLRLAGMADEPVSRDVLLGNSFKVTLRALTDDEASAILSALPKVNRFGFPNYYDEQRLGSARHGQGFIARRLIAGHFNGALRLWLGTPSSADDTQTRRRKSAIEDNWGNWRRLLELAPPEGQPAIRHLSISPKDFKGAVYLIPRQLLELFVNAYQAWLWNEILAALLADLKAPLRQLEYFLGSLAFYDELNPTDAKFLSKLVVPAPGPDAEFASERAARVTNQVLAREGLSLDQLELKLRIRGVFFKAYPRKAVVLPENMRATAPEADDLYPGRKKLVLSFFLPPGSYATMLIKRLSLL</sequence>
<dbReference type="InterPro" id="IPR020103">
    <property type="entry name" value="PsdUridine_synth_cat_dom_sf"/>
</dbReference>
<evidence type="ECO:0000313" key="6">
    <source>
        <dbReference type="Proteomes" id="UP000779900"/>
    </source>
</evidence>
<comment type="similarity">
    <text evidence="1">Belongs to the pseudouridine synthase TruD family.</text>
</comment>
<dbReference type="GO" id="GO:0006412">
    <property type="term" value="P:translation"/>
    <property type="evidence" value="ECO:0007669"/>
    <property type="project" value="InterPro"/>
</dbReference>
<dbReference type="GO" id="GO:0003735">
    <property type="term" value="F:structural constituent of ribosome"/>
    <property type="evidence" value="ECO:0007669"/>
    <property type="project" value="InterPro"/>
</dbReference>
<reference evidence="5" key="1">
    <citation type="submission" date="2019-03" db="EMBL/GenBank/DDBJ databases">
        <title>Lake Tanganyika Metagenome-Assembled Genomes (MAGs).</title>
        <authorList>
            <person name="Tran P."/>
        </authorList>
    </citation>
    <scope>NUCLEOTIDE SEQUENCE</scope>
    <source>
        <strain evidence="5">K_DeepCast_150m_m2_040</strain>
    </source>
</reference>
<dbReference type="InterPro" id="IPR001656">
    <property type="entry name" value="PsdUridine_synth_TruD"/>
</dbReference>
<name>A0A938BP73_UNCW3</name>
<dbReference type="GO" id="GO:0003723">
    <property type="term" value="F:RNA binding"/>
    <property type="evidence" value="ECO:0007669"/>
    <property type="project" value="InterPro"/>
</dbReference>
<evidence type="ECO:0000256" key="3">
    <source>
        <dbReference type="ARBA" id="ARBA00023235"/>
    </source>
</evidence>
<protein>
    <submittedName>
        <fullName evidence="5">tRNA pseudouridine(13) synthase TruD</fullName>
    </submittedName>
</protein>
<evidence type="ECO:0000313" key="5">
    <source>
        <dbReference type="EMBL" id="MBM3330896.1"/>
    </source>
</evidence>
<dbReference type="EMBL" id="VGIR01000013">
    <property type="protein sequence ID" value="MBM3330896.1"/>
    <property type="molecule type" value="Genomic_DNA"/>
</dbReference>
<dbReference type="PROSITE" id="PS00732">
    <property type="entry name" value="RIBOSOMAL_S16"/>
    <property type="match status" value="1"/>
</dbReference>
<dbReference type="InterPro" id="IPR011760">
    <property type="entry name" value="PsdUridine_synth_TruD_insert"/>
</dbReference>
<dbReference type="GO" id="GO:0001522">
    <property type="term" value="P:pseudouridine synthesis"/>
    <property type="evidence" value="ECO:0007669"/>
    <property type="project" value="InterPro"/>
</dbReference>
<feature type="domain" description="TRUD" evidence="4">
    <location>
        <begin position="133"/>
        <end position="341"/>
    </location>
</feature>